<protein>
    <recommendedName>
        <fullName evidence="2">Phosphoesterase</fullName>
        <ecNumber evidence="2">3.1.4.-</ecNumber>
    </recommendedName>
</protein>
<dbReference type="eggNOG" id="COG0622">
    <property type="taxonomic scope" value="Bacteria"/>
</dbReference>
<evidence type="ECO:0000256" key="1">
    <source>
        <dbReference type="ARBA" id="ARBA00008950"/>
    </source>
</evidence>
<sequence length="171" mass="18345">MPTRVLVLSDTHVPGRARALPPAVLEAAARADLIVHAGDLVRLEVYEELALLAPVVAVHGNVDDPEVYRRLPARAVFERDGVRVGVTHGHLGRAATTPARALEAFAGEDVPPAVVVFGHSHQPLIQRQDGVLLVNPGSPTDPRQAPAPTYAWLELDGGEARARLVELSRRP</sequence>
<comment type="similarity">
    <text evidence="1 2">Belongs to the metallophosphoesterase superfamily. YfcE family.</text>
</comment>
<dbReference type="PANTHER" id="PTHR11124">
    <property type="entry name" value="VACUOLAR SORTING PROTEIN VPS29"/>
    <property type="match status" value="1"/>
</dbReference>
<dbReference type="EC" id="3.1.4.-" evidence="2"/>
<dbReference type="KEGG" id="tmr:Tmar_0305"/>
<gene>
    <name evidence="4" type="ordered locus">Tmar_0305</name>
</gene>
<proteinExistence type="inferred from homology"/>
<dbReference type="GO" id="GO:0016787">
    <property type="term" value="F:hydrolase activity"/>
    <property type="evidence" value="ECO:0007669"/>
    <property type="project" value="UniProtKB-UniRule"/>
</dbReference>
<evidence type="ECO:0000259" key="3">
    <source>
        <dbReference type="Pfam" id="PF12850"/>
    </source>
</evidence>
<dbReference type="AlphaFoldDB" id="E6SMH0"/>
<accession>E6SMH0</accession>
<dbReference type="Proteomes" id="UP000008915">
    <property type="component" value="Chromosome"/>
</dbReference>
<evidence type="ECO:0000313" key="5">
    <source>
        <dbReference type="Proteomes" id="UP000008915"/>
    </source>
</evidence>
<reference evidence="5" key="2">
    <citation type="journal article" date="2010" name="Stand. Genomic Sci.">
        <title>Complete genome sequence of Thermaerobacter marianensis type strain (7p75aT).</title>
        <authorList>
            <person name="Han C."/>
            <person name="Gu W."/>
            <person name="Zhang X."/>
            <person name="Lapidus A."/>
            <person name="Nolan M."/>
            <person name="Copeland A."/>
            <person name="Lucas S."/>
            <person name="Glavina Del Rio T."/>
            <person name="Tice H."/>
            <person name="Cheng J."/>
            <person name="Tapia R."/>
            <person name="Goodwin L."/>
            <person name="Pitluck S."/>
            <person name="Pagani I."/>
            <person name="Ivanova N."/>
            <person name="Mavromatis K."/>
            <person name="Mikhailova N."/>
            <person name="Pati A."/>
            <person name="Chen A."/>
            <person name="Palaniappan K."/>
            <person name="Land M."/>
            <person name="Hauser L."/>
            <person name="Chang Y."/>
            <person name="Jeffries C."/>
            <person name="Schneider S."/>
            <person name="Rohde M."/>
            <person name="Goker M."/>
            <person name="Pukall R."/>
            <person name="Woyke T."/>
            <person name="Bristow J."/>
            <person name="Eisen J."/>
            <person name="Markowitz V."/>
            <person name="Hugenholtz P."/>
            <person name="Kyrpides N."/>
            <person name="Klenk H."/>
            <person name="Detter J."/>
        </authorList>
    </citation>
    <scope>NUCLEOTIDE SEQUENCE [LARGE SCALE GENOMIC DNA]</scope>
    <source>
        <strain evidence="5">ATCC 700841 / DSM 12885 / JCM 10246 / 7p75a</strain>
    </source>
</reference>
<keyword evidence="5" id="KW-1185">Reference proteome</keyword>
<organism evidence="4 5">
    <name type="scientific">Thermaerobacter marianensis (strain ATCC 700841 / DSM 12885 / JCM 10246 / 7p75a)</name>
    <dbReference type="NCBI Taxonomy" id="644966"/>
    <lineage>
        <taxon>Bacteria</taxon>
        <taxon>Bacillati</taxon>
        <taxon>Bacillota</taxon>
        <taxon>Clostridia</taxon>
        <taxon>Eubacteriales</taxon>
        <taxon>Clostridiales Family XVII. Incertae Sedis</taxon>
        <taxon>Thermaerobacter</taxon>
    </lineage>
</organism>
<dbReference type="OrthoDB" id="9800565at2"/>
<dbReference type="InterPro" id="IPR024654">
    <property type="entry name" value="Calcineurin-like_PHP_lpxH"/>
</dbReference>
<dbReference type="SUPFAM" id="SSF56300">
    <property type="entry name" value="Metallo-dependent phosphatases"/>
    <property type="match status" value="1"/>
</dbReference>
<dbReference type="HOGENOM" id="CLU_063749_3_2_9"/>
<comment type="cofactor">
    <cofactor evidence="2">
        <name>a divalent metal cation</name>
        <dbReference type="ChEBI" id="CHEBI:60240"/>
    </cofactor>
</comment>
<dbReference type="Pfam" id="PF12850">
    <property type="entry name" value="Metallophos_2"/>
    <property type="match status" value="1"/>
</dbReference>
<dbReference type="CDD" id="cd00841">
    <property type="entry name" value="MPP_YfcE"/>
    <property type="match status" value="1"/>
</dbReference>
<evidence type="ECO:0000313" key="4">
    <source>
        <dbReference type="EMBL" id="ADU50430.1"/>
    </source>
</evidence>
<dbReference type="STRING" id="644966.Tmar_0305"/>
<dbReference type="Gene3D" id="3.60.21.10">
    <property type="match status" value="1"/>
</dbReference>
<dbReference type="NCBIfam" id="TIGR00040">
    <property type="entry name" value="yfcE"/>
    <property type="match status" value="1"/>
</dbReference>
<dbReference type="EMBL" id="CP002344">
    <property type="protein sequence ID" value="ADU50430.1"/>
    <property type="molecule type" value="Genomic_DNA"/>
</dbReference>
<dbReference type="InterPro" id="IPR029052">
    <property type="entry name" value="Metallo-depent_PP-like"/>
</dbReference>
<keyword evidence="2" id="KW-0479">Metal-binding</keyword>
<reference evidence="4 5" key="1">
    <citation type="journal article" date="2010" name="Stand. Genomic Sci.">
        <title>Complete genome sequence of Thermaerobacter marianensis type strain (7p75a).</title>
        <authorList>
            <person name="Han C."/>
            <person name="Gu W."/>
            <person name="Zhang X."/>
            <person name="Lapidus A."/>
            <person name="Nolan M."/>
            <person name="Copeland A."/>
            <person name="Lucas S."/>
            <person name="Del Rio T.G."/>
            <person name="Tice H."/>
            <person name="Cheng J.F."/>
            <person name="Tapia R."/>
            <person name="Goodwin L."/>
            <person name="Pitluck S."/>
            <person name="Pagani I."/>
            <person name="Ivanova N."/>
            <person name="Mavromatis K."/>
            <person name="Mikhailova N."/>
            <person name="Pati A."/>
            <person name="Chen A."/>
            <person name="Palaniappan K."/>
            <person name="Land M."/>
            <person name="Hauser L."/>
            <person name="Chang Y.J."/>
            <person name="Jeffries C.D."/>
            <person name="Schneider S."/>
            <person name="Rohde M."/>
            <person name="Goker M."/>
            <person name="Pukall R."/>
            <person name="Woyke T."/>
            <person name="Bristow J."/>
            <person name="Eisen J.A."/>
            <person name="Markowitz V."/>
            <person name="Hugenholtz P."/>
            <person name="Kyrpides N.C."/>
            <person name="Klenk H.P."/>
            <person name="Detter J.C."/>
        </authorList>
    </citation>
    <scope>NUCLEOTIDE SEQUENCE [LARGE SCALE GENOMIC DNA]</scope>
    <source>
        <strain evidence="5">ATCC 700841 / DSM 12885 / JCM 10246 / 7p75a</strain>
    </source>
</reference>
<dbReference type="GO" id="GO:0046872">
    <property type="term" value="F:metal ion binding"/>
    <property type="evidence" value="ECO:0007669"/>
    <property type="project" value="UniProtKB-KW"/>
</dbReference>
<dbReference type="RefSeq" id="WP_013494735.1">
    <property type="nucleotide sequence ID" value="NC_014831.1"/>
</dbReference>
<dbReference type="InterPro" id="IPR041802">
    <property type="entry name" value="MPP_YfcE"/>
</dbReference>
<dbReference type="InterPro" id="IPR000979">
    <property type="entry name" value="Phosphodiesterase_MJ0936/Vps29"/>
</dbReference>
<feature type="domain" description="Calcineurin-like phosphoesterase" evidence="3">
    <location>
        <begin position="4"/>
        <end position="156"/>
    </location>
</feature>
<evidence type="ECO:0000256" key="2">
    <source>
        <dbReference type="RuleBase" id="RU362039"/>
    </source>
</evidence>
<name>E6SMH0_THEM7</name>